<reference evidence="4 5" key="1">
    <citation type="submission" date="2020-08" db="EMBL/GenBank/DDBJ databases">
        <title>Genomic Encyclopedia of Type Strains, Phase IV (KMG-IV): sequencing the most valuable type-strain genomes for metagenomic binning, comparative biology and taxonomic classification.</title>
        <authorList>
            <person name="Goeker M."/>
        </authorList>
    </citation>
    <scope>NUCLEOTIDE SEQUENCE [LARGE SCALE GENOMIC DNA]</scope>
    <source>
        <strain evidence="4 5">DSM 2461</strain>
    </source>
</reference>
<keyword evidence="1" id="KW-0472">Membrane</keyword>
<dbReference type="AlphaFoldDB" id="A0A841RAW7"/>
<dbReference type="InterPro" id="IPR050706">
    <property type="entry name" value="Cyclic-di-GMP_PDE-like"/>
</dbReference>
<keyword evidence="5" id="KW-1185">Reference proteome</keyword>
<keyword evidence="1" id="KW-1133">Transmembrane helix</keyword>
<proteinExistence type="predicted"/>
<evidence type="ECO:0000259" key="2">
    <source>
        <dbReference type="PROSITE" id="PS50883"/>
    </source>
</evidence>
<sequence length="683" mass="79117">MNELTNTDIFLPLIYTCFTIPSLYILFRYYLLNRKKEFLSLLLLVLVFNFFLIAEGGARIAIHFYGNLLVATQLSRLQEASLIFLYILVPYVIGTNFSLMDRWKRINRFFLLIGVVTAVYMLFFIFFKPDIFIDVKKIFSDSFIPGNRPGRGATGYLFKLRDIFLIVYFSYGVAAVLVNKKDHHLNQIQSSILIGVVIIFAMSIGDLIADISGARVSHFSNIFRFELGVTIFSLFVFSRSIIYLLRKGLLLEVTQQKLEEHQKLLEFQAIHRKESGLLNRRAFHEAVRGYFSGEETGKGLNGLLYIRIGNYRQLYESFGSDRTRDIMRQVCFRLENVQTDLTVLYHTEPEEFVVFVRNADSEEYIRRYAGVLRSILLQRVLIGEDSYYVRSLIGVLLLPRDGASLDEVQRNSYNTLNNASRSPDRILYFDERIRKESLNQYSLITHIQTAVRHNEFTFRYLPLLNQMGGREGFVLRLHWDQPYTFQELTVYAEKSGLIHELHKMSTQMLYNDVRILRSRGVEGRIYGMLNTSLLLAEGFADRVINTLETANFTVNDVGFVIFDNSHFQMKSFIVQNITILKDYGFDLILDESRSSNNSLDTLLTVPIDKIILKREILTGLESDERKKIYIHNILRMMNDLDYTTIADGVESKEIQSYLKNEGISLFLETPSNKPVSIEELIQG</sequence>
<dbReference type="GO" id="GO:0071111">
    <property type="term" value="F:cyclic-guanylate-specific phosphodiesterase activity"/>
    <property type="evidence" value="ECO:0007669"/>
    <property type="project" value="InterPro"/>
</dbReference>
<dbReference type="SMART" id="SM00267">
    <property type="entry name" value="GGDEF"/>
    <property type="match status" value="1"/>
</dbReference>
<dbReference type="InterPro" id="IPR029787">
    <property type="entry name" value="Nucleotide_cyclase"/>
</dbReference>
<dbReference type="Gene3D" id="3.30.70.270">
    <property type="match status" value="1"/>
</dbReference>
<dbReference type="SUPFAM" id="SSF141868">
    <property type="entry name" value="EAL domain-like"/>
    <property type="match status" value="1"/>
</dbReference>
<feature type="transmembrane region" description="Helical" evidence="1">
    <location>
        <begin position="191"/>
        <end position="209"/>
    </location>
</feature>
<dbReference type="InterPro" id="IPR001633">
    <property type="entry name" value="EAL_dom"/>
</dbReference>
<feature type="domain" description="EAL" evidence="2">
    <location>
        <begin position="440"/>
        <end position="683"/>
    </location>
</feature>
<dbReference type="PANTHER" id="PTHR33121:SF79">
    <property type="entry name" value="CYCLIC DI-GMP PHOSPHODIESTERASE PDED-RELATED"/>
    <property type="match status" value="1"/>
</dbReference>
<feature type="domain" description="GGDEF" evidence="3">
    <location>
        <begin position="299"/>
        <end position="431"/>
    </location>
</feature>
<dbReference type="InterPro" id="IPR035919">
    <property type="entry name" value="EAL_sf"/>
</dbReference>
<dbReference type="PROSITE" id="PS50887">
    <property type="entry name" value="GGDEF"/>
    <property type="match status" value="1"/>
</dbReference>
<dbReference type="EMBL" id="JACHGJ010000003">
    <property type="protein sequence ID" value="MBB6480501.1"/>
    <property type="molecule type" value="Genomic_DNA"/>
</dbReference>
<dbReference type="Proteomes" id="UP000587760">
    <property type="component" value="Unassembled WGS sequence"/>
</dbReference>
<comment type="caution">
    <text evidence="4">The sequence shown here is derived from an EMBL/GenBank/DDBJ whole genome shotgun (WGS) entry which is preliminary data.</text>
</comment>
<dbReference type="RefSeq" id="WP_184746760.1">
    <property type="nucleotide sequence ID" value="NZ_JACHGJ010000003.1"/>
</dbReference>
<dbReference type="SUPFAM" id="SSF55073">
    <property type="entry name" value="Nucleotide cyclase"/>
    <property type="match status" value="1"/>
</dbReference>
<protein>
    <submittedName>
        <fullName evidence="4">EAL domain-containing protein (Putative c-di-GMP-specific phosphodiesterase class I)</fullName>
    </submittedName>
</protein>
<gene>
    <name evidence="4" type="ORF">HNR50_002164</name>
</gene>
<feature type="transmembrane region" description="Helical" evidence="1">
    <location>
        <begin position="163"/>
        <end position="179"/>
    </location>
</feature>
<dbReference type="PROSITE" id="PS50883">
    <property type="entry name" value="EAL"/>
    <property type="match status" value="1"/>
</dbReference>
<dbReference type="Pfam" id="PF00990">
    <property type="entry name" value="GGDEF"/>
    <property type="match status" value="1"/>
</dbReference>
<dbReference type="SMART" id="SM00052">
    <property type="entry name" value="EAL"/>
    <property type="match status" value="1"/>
</dbReference>
<dbReference type="InterPro" id="IPR043128">
    <property type="entry name" value="Rev_trsase/Diguanyl_cyclase"/>
</dbReference>
<keyword evidence="1" id="KW-0812">Transmembrane</keyword>
<evidence type="ECO:0000259" key="3">
    <source>
        <dbReference type="PROSITE" id="PS50887"/>
    </source>
</evidence>
<evidence type="ECO:0000256" key="1">
    <source>
        <dbReference type="SAM" id="Phobius"/>
    </source>
</evidence>
<name>A0A841RAW7_9SPIO</name>
<feature type="transmembrane region" description="Helical" evidence="1">
    <location>
        <begin position="82"/>
        <end position="100"/>
    </location>
</feature>
<dbReference type="Gene3D" id="3.20.20.450">
    <property type="entry name" value="EAL domain"/>
    <property type="match status" value="1"/>
</dbReference>
<dbReference type="PANTHER" id="PTHR33121">
    <property type="entry name" value="CYCLIC DI-GMP PHOSPHODIESTERASE PDEF"/>
    <property type="match status" value="1"/>
</dbReference>
<dbReference type="Pfam" id="PF00563">
    <property type="entry name" value="EAL"/>
    <property type="match status" value="1"/>
</dbReference>
<feature type="transmembrane region" description="Helical" evidence="1">
    <location>
        <begin position="109"/>
        <end position="127"/>
    </location>
</feature>
<evidence type="ECO:0000313" key="5">
    <source>
        <dbReference type="Proteomes" id="UP000587760"/>
    </source>
</evidence>
<dbReference type="InterPro" id="IPR000160">
    <property type="entry name" value="GGDEF_dom"/>
</dbReference>
<accession>A0A841RAW7</accession>
<feature type="transmembrane region" description="Helical" evidence="1">
    <location>
        <begin position="38"/>
        <end position="62"/>
    </location>
</feature>
<organism evidence="4 5">
    <name type="scientific">Spirochaeta isovalerica</name>
    <dbReference type="NCBI Taxonomy" id="150"/>
    <lineage>
        <taxon>Bacteria</taxon>
        <taxon>Pseudomonadati</taxon>
        <taxon>Spirochaetota</taxon>
        <taxon>Spirochaetia</taxon>
        <taxon>Spirochaetales</taxon>
        <taxon>Spirochaetaceae</taxon>
        <taxon>Spirochaeta</taxon>
    </lineage>
</organism>
<evidence type="ECO:0000313" key="4">
    <source>
        <dbReference type="EMBL" id="MBB6480501.1"/>
    </source>
</evidence>
<feature type="transmembrane region" description="Helical" evidence="1">
    <location>
        <begin position="12"/>
        <end position="31"/>
    </location>
</feature>